<feature type="domain" description="NADH:quinone oxidoreductase/Mrp antiporter transmembrane" evidence="9">
    <location>
        <begin position="119"/>
        <end position="393"/>
    </location>
</feature>
<evidence type="ECO:0000256" key="5">
    <source>
        <dbReference type="ARBA" id="ARBA00023002"/>
    </source>
</evidence>
<keyword evidence="2" id="KW-1003">Cell membrane</keyword>
<feature type="transmembrane region" description="Helical" evidence="8">
    <location>
        <begin position="236"/>
        <end position="267"/>
    </location>
</feature>
<organism evidence="10 11">
    <name type="scientific">Eubacterium oxidoreducens</name>
    <dbReference type="NCBI Taxonomy" id="1732"/>
    <lineage>
        <taxon>Bacteria</taxon>
        <taxon>Bacillati</taxon>
        <taxon>Bacillota</taxon>
        <taxon>Clostridia</taxon>
        <taxon>Eubacteriales</taxon>
        <taxon>Eubacteriaceae</taxon>
        <taxon>Eubacterium</taxon>
    </lineage>
</organism>
<dbReference type="RefSeq" id="WP_090173989.1">
    <property type="nucleotide sequence ID" value="NZ_FMXR01000012.1"/>
</dbReference>
<dbReference type="PANTHER" id="PTHR42682">
    <property type="entry name" value="HYDROGENASE-4 COMPONENT F"/>
    <property type="match status" value="1"/>
</dbReference>
<protein>
    <submittedName>
        <fullName evidence="10">Multicomponent Na+:H+ antiporter subunit D</fullName>
    </submittedName>
</protein>
<feature type="transmembrane region" description="Helical" evidence="8">
    <location>
        <begin position="153"/>
        <end position="171"/>
    </location>
</feature>
<dbReference type="EMBL" id="FMXR01000012">
    <property type="protein sequence ID" value="SDB23566.1"/>
    <property type="molecule type" value="Genomic_DNA"/>
</dbReference>
<evidence type="ECO:0000313" key="11">
    <source>
        <dbReference type="Proteomes" id="UP000199228"/>
    </source>
</evidence>
<feature type="transmembrane region" description="Helical" evidence="8">
    <location>
        <begin position="191"/>
        <end position="213"/>
    </location>
</feature>
<keyword evidence="4 8" id="KW-1133">Transmembrane helix</keyword>
<dbReference type="InterPro" id="IPR052175">
    <property type="entry name" value="ComplexI-like_HydComp"/>
</dbReference>
<dbReference type="OrthoDB" id="9807568at2"/>
<feature type="transmembrane region" description="Helical" evidence="8">
    <location>
        <begin position="12"/>
        <end position="28"/>
    </location>
</feature>
<keyword evidence="11" id="KW-1185">Reference proteome</keyword>
<evidence type="ECO:0000256" key="7">
    <source>
        <dbReference type="RuleBase" id="RU000320"/>
    </source>
</evidence>
<evidence type="ECO:0000313" key="10">
    <source>
        <dbReference type="EMBL" id="SDB23566.1"/>
    </source>
</evidence>
<feature type="transmembrane region" description="Helical" evidence="8">
    <location>
        <begin position="568"/>
        <end position="587"/>
    </location>
</feature>
<evidence type="ECO:0000256" key="3">
    <source>
        <dbReference type="ARBA" id="ARBA00022692"/>
    </source>
</evidence>
<feature type="transmembrane region" description="Helical" evidence="8">
    <location>
        <begin position="378"/>
        <end position="406"/>
    </location>
</feature>
<feature type="transmembrane region" description="Helical" evidence="8">
    <location>
        <begin position="108"/>
        <end position="141"/>
    </location>
</feature>
<feature type="transmembrane region" description="Helical" evidence="8">
    <location>
        <begin position="35"/>
        <end position="55"/>
    </location>
</feature>
<dbReference type="AlphaFoldDB" id="A0A1G6BSL3"/>
<keyword evidence="5" id="KW-0560">Oxidoreductase</keyword>
<dbReference type="GO" id="GO:0016491">
    <property type="term" value="F:oxidoreductase activity"/>
    <property type="evidence" value="ECO:0007669"/>
    <property type="project" value="UniProtKB-KW"/>
</dbReference>
<feature type="transmembrane region" description="Helical" evidence="8">
    <location>
        <begin position="457"/>
        <end position="479"/>
    </location>
</feature>
<feature type="transmembrane region" description="Helical" evidence="8">
    <location>
        <begin position="426"/>
        <end position="445"/>
    </location>
</feature>
<evidence type="ECO:0000259" key="9">
    <source>
        <dbReference type="Pfam" id="PF00361"/>
    </source>
</evidence>
<reference evidence="10 11" key="1">
    <citation type="submission" date="2016-10" db="EMBL/GenBank/DDBJ databases">
        <authorList>
            <person name="de Groot N.N."/>
        </authorList>
    </citation>
    <scope>NUCLEOTIDE SEQUENCE [LARGE SCALE GENOMIC DNA]</scope>
    <source>
        <strain evidence="10 11">DSM 3217</strain>
    </source>
</reference>
<evidence type="ECO:0000256" key="6">
    <source>
        <dbReference type="ARBA" id="ARBA00023136"/>
    </source>
</evidence>
<proteinExistence type="predicted"/>
<dbReference type="PANTHER" id="PTHR42682:SF4">
    <property type="entry name" value="NADH-UBIQUINONE_PLASTOQUINONE"/>
    <property type="match status" value="1"/>
</dbReference>
<gene>
    <name evidence="10" type="ORF">SAMN02910417_01757</name>
</gene>
<feature type="transmembrane region" description="Helical" evidence="8">
    <location>
        <begin position="75"/>
        <end position="96"/>
    </location>
</feature>
<evidence type="ECO:0000256" key="2">
    <source>
        <dbReference type="ARBA" id="ARBA00022475"/>
    </source>
</evidence>
<dbReference type="Pfam" id="PF00361">
    <property type="entry name" value="Proton_antipo_M"/>
    <property type="match status" value="1"/>
</dbReference>
<evidence type="ECO:0000256" key="4">
    <source>
        <dbReference type="ARBA" id="ARBA00022989"/>
    </source>
</evidence>
<feature type="transmembrane region" description="Helical" evidence="8">
    <location>
        <begin position="304"/>
        <end position="325"/>
    </location>
</feature>
<dbReference type="Proteomes" id="UP000199228">
    <property type="component" value="Unassembled WGS sequence"/>
</dbReference>
<evidence type="ECO:0000256" key="8">
    <source>
        <dbReference type="SAM" id="Phobius"/>
    </source>
</evidence>
<feature type="transmembrane region" description="Helical" evidence="8">
    <location>
        <begin position="346"/>
        <end position="366"/>
    </location>
</feature>
<keyword evidence="3 7" id="KW-0812">Transmembrane</keyword>
<keyword evidence="6 8" id="KW-0472">Membrane</keyword>
<accession>A0A1G6BSL3</accession>
<dbReference type="InterPro" id="IPR001750">
    <property type="entry name" value="ND/Mrp_TM"/>
</dbReference>
<dbReference type="GO" id="GO:0005886">
    <property type="term" value="C:plasma membrane"/>
    <property type="evidence" value="ECO:0007669"/>
    <property type="project" value="UniProtKB-SubCell"/>
</dbReference>
<evidence type="ECO:0000256" key="1">
    <source>
        <dbReference type="ARBA" id="ARBA00004651"/>
    </source>
</evidence>
<feature type="transmembrane region" description="Helical" evidence="8">
    <location>
        <begin position="279"/>
        <end position="298"/>
    </location>
</feature>
<comment type="subcellular location">
    <subcellularLocation>
        <location evidence="1">Cell membrane</location>
        <topology evidence="1">Multi-pass membrane protein</topology>
    </subcellularLocation>
    <subcellularLocation>
        <location evidence="7">Membrane</location>
        <topology evidence="7">Multi-pass membrane protein</topology>
    </subcellularLocation>
</comment>
<dbReference type="STRING" id="1732.SAMN02910417_01757"/>
<sequence length="590" mass="65584">MITLPFEFIYDVHPGIFLIVAGILLAIFPVKIRRVCHVAIAIFAWYLTMTNPIGTKGYLNVFGDYTLFYMKVTEYNLIFLIAFASVGVIGAIFSFGHTSRLEGFASTAYVGCALGITLAGDWLTLFIFWEIMAIVSLFLVWDSHTMVATRAGFRYLLMHMVGGSLMLFGVVDQMVEGEFYFVQMTGGDMNLSFWLIFLGMIINAGVVPLHFWIPDAYPESTLTGGVYMNALTTKAAVFALLTSFIGFKVLIMLGVIMIIYGAMYALITSDFRKILSYHIISQVGFMVTDIGIGGAVGANASEGLAFTHIMYKMTLFMCAGVVIFATGKRNITDLGGLYKKMPLVTVCYFIAALSISGVPPFAGFVGKSWSILAAEENGLTWVMILMTLGSVMTALSILFKTGYYVFFTTPRSDYQIKKVPGTMKAAMLIGTGLCVFIGVTPQLFYRLLPHSIEYHPYTISHVFEYVLLMAATMLIFMLFRKKLAPHHAINLDIDYLLRGPGQRALLKGSRLVIKVCSFLGGGGKRMYDHIQKTSHQPYKWRRPMNVPEEKKGSLRYEEDAFRMKIGEGMFSVMAAIIVIGIILLVLAKVR</sequence>
<name>A0A1G6BSL3_EUBOX</name>